<dbReference type="PANTHER" id="PTHR21366:SF14">
    <property type="entry name" value="GLYOXALASE DOMAIN-CONTAINING PROTEIN 5"/>
    <property type="match status" value="1"/>
</dbReference>
<keyword evidence="3" id="KW-0560">Oxidoreductase</keyword>
<reference evidence="3 4" key="1">
    <citation type="journal article" date="2018" name="Mol. Biol. Evol.">
        <title>Broad Genomic Sampling Reveals a Smut Pathogenic Ancestry of the Fungal Clade Ustilaginomycotina.</title>
        <authorList>
            <person name="Kijpornyongpan T."/>
            <person name="Mondo S.J."/>
            <person name="Barry K."/>
            <person name="Sandor L."/>
            <person name="Lee J."/>
            <person name="Lipzen A."/>
            <person name="Pangilinan J."/>
            <person name="LaButti K."/>
            <person name="Hainaut M."/>
            <person name="Henrissat B."/>
            <person name="Grigoriev I.V."/>
            <person name="Spatafora J.W."/>
            <person name="Aime M.C."/>
        </authorList>
    </citation>
    <scope>NUCLEOTIDE SEQUENCE [LARGE SCALE GENOMIC DNA]</scope>
    <source>
        <strain evidence="3 4">MCA 4198</strain>
    </source>
</reference>
<evidence type="ECO:0000313" key="3">
    <source>
        <dbReference type="EMBL" id="PWN93829.1"/>
    </source>
</evidence>
<accession>A0A316YX33</accession>
<dbReference type="PROSITE" id="PS51819">
    <property type="entry name" value="VOC"/>
    <property type="match status" value="1"/>
</dbReference>
<keyword evidence="3" id="KW-0223">Dioxygenase</keyword>
<keyword evidence="4" id="KW-1185">Reference proteome</keyword>
<proteinExistence type="inferred from homology"/>
<feature type="domain" description="VOC" evidence="2">
    <location>
        <begin position="19"/>
        <end position="143"/>
    </location>
</feature>
<dbReference type="InParanoid" id="A0A316YX33"/>
<sequence>MASRAAGAAATTAAISISRLDHVVLTCASVPRTVDFYTRVLGMRAVTFSSNPPRQALAFGQQKINLHQAGQEFEPKATHPKPGSQDICLLLESGQTIDACRRHLAACGVDVEEGPVERTGALGKILSVYVRDPDGNLIELSSYDEAK</sequence>
<dbReference type="STRING" id="215250.A0A316YX33"/>
<organism evidence="3 4">
    <name type="scientific">Acaromyces ingoldii</name>
    <dbReference type="NCBI Taxonomy" id="215250"/>
    <lineage>
        <taxon>Eukaryota</taxon>
        <taxon>Fungi</taxon>
        <taxon>Dikarya</taxon>
        <taxon>Basidiomycota</taxon>
        <taxon>Ustilaginomycotina</taxon>
        <taxon>Exobasidiomycetes</taxon>
        <taxon>Exobasidiales</taxon>
        <taxon>Cryptobasidiaceae</taxon>
        <taxon>Acaromyces</taxon>
    </lineage>
</organism>
<dbReference type="Proteomes" id="UP000245768">
    <property type="component" value="Unassembled WGS sequence"/>
</dbReference>
<evidence type="ECO:0000256" key="1">
    <source>
        <dbReference type="ARBA" id="ARBA00010363"/>
    </source>
</evidence>
<protein>
    <submittedName>
        <fullName evidence="3">Glyoxalase/bleomycin resistance protein/dioxygenase</fullName>
    </submittedName>
</protein>
<dbReference type="GeneID" id="37042557"/>
<gene>
    <name evidence="3" type="ORF">FA10DRAFT_264423</name>
</gene>
<comment type="similarity">
    <text evidence="1">Belongs to the glyoxalase I family.</text>
</comment>
<dbReference type="SUPFAM" id="SSF54593">
    <property type="entry name" value="Glyoxalase/Bleomycin resistance protein/Dihydroxybiphenyl dioxygenase"/>
    <property type="match status" value="1"/>
</dbReference>
<dbReference type="EMBL" id="KZ819634">
    <property type="protein sequence ID" value="PWN93829.1"/>
    <property type="molecule type" value="Genomic_DNA"/>
</dbReference>
<dbReference type="Pfam" id="PF00903">
    <property type="entry name" value="Glyoxalase"/>
    <property type="match status" value="1"/>
</dbReference>
<name>A0A316YX33_9BASI</name>
<dbReference type="InterPro" id="IPR050383">
    <property type="entry name" value="GlyoxalaseI/FosfomycinResist"/>
</dbReference>
<dbReference type="GO" id="GO:0051213">
    <property type="term" value="F:dioxygenase activity"/>
    <property type="evidence" value="ECO:0007669"/>
    <property type="project" value="UniProtKB-KW"/>
</dbReference>
<dbReference type="InterPro" id="IPR004360">
    <property type="entry name" value="Glyas_Fos-R_dOase_dom"/>
</dbReference>
<dbReference type="CDD" id="cd07253">
    <property type="entry name" value="GLOD5"/>
    <property type="match status" value="1"/>
</dbReference>
<dbReference type="RefSeq" id="XP_025381027.1">
    <property type="nucleotide sequence ID" value="XM_025520641.1"/>
</dbReference>
<dbReference type="InterPro" id="IPR037523">
    <property type="entry name" value="VOC_core"/>
</dbReference>
<dbReference type="Gene3D" id="3.10.180.10">
    <property type="entry name" value="2,3-Dihydroxybiphenyl 1,2-Dioxygenase, domain 1"/>
    <property type="match status" value="1"/>
</dbReference>
<dbReference type="OrthoDB" id="5371818at2759"/>
<dbReference type="PANTHER" id="PTHR21366">
    <property type="entry name" value="GLYOXALASE FAMILY PROTEIN"/>
    <property type="match status" value="1"/>
</dbReference>
<dbReference type="AlphaFoldDB" id="A0A316YX33"/>
<dbReference type="InterPro" id="IPR029068">
    <property type="entry name" value="Glyas_Bleomycin-R_OHBP_Dase"/>
</dbReference>
<evidence type="ECO:0000313" key="4">
    <source>
        <dbReference type="Proteomes" id="UP000245768"/>
    </source>
</evidence>
<evidence type="ECO:0000259" key="2">
    <source>
        <dbReference type="PROSITE" id="PS51819"/>
    </source>
</evidence>